<dbReference type="CDD" id="cd02440">
    <property type="entry name" value="AdoMet_MTases"/>
    <property type="match status" value="1"/>
</dbReference>
<dbReference type="GeneID" id="89970374"/>
<proteinExistence type="predicted"/>
<evidence type="ECO:0000256" key="2">
    <source>
        <dbReference type="ARBA" id="ARBA00022679"/>
    </source>
</evidence>
<dbReference type="PANTHER" id="PTHR43712">
    <property type="entry name" value="PUTATIVE (AFU_ORTHOLOGUE AFUA_4G14580)-RELATED"/>
    <property type="match status" value="1"/>
</dbReference>
<dbReference type="GO" id="GO:0008171">
    <property type="term" value="F:O-methyltransferase activity"/>
    <property type="evidence" value="ECO:0007669"/>
    <property type="project" value="InterPro"/>
</dbReference>
<dbReference type="SUPFAM" id="SSF53335">
    <property type="entry name" value="S-adenosyl-L-methionine-dependent methyltransferases"/>
    <property type="match status" value="1"/>
</dbReference>
<dbReference type="Gene3D" id="3.40.50.150">
    <property type="entry name" value="Vaccinia Virus protein VP39"/>
    <property type="match status" value="1"/>
</dbReference>
<organism evidence="5 6">
    <name type="scientific">Exophiala bonariae</name>
    <dbReference type="NCBI Taxonomy" id="1690606"/>
    <lineage>
        <taxon>Eukaryota</taxon>
        <taxon>Fungi</taxon>
        <taxon>Dikarya</taxon>
        <taxon>Ascomycota</taxon>
        <taxon>Pezizomycotina</taxon>
        <taxon>Eurotiomycetes</taxon>
        <taxon>Chaetothyriomycetidae</taxon>
        <taxon>Chaetothyriales</taxon>
        <taxon>Herpotrichiellaceae</taxon>
        <taxon>Exophiala</taxon>
    </lineage>
</organism>
<dbReference type="InterPro" id="IPR036388">
    <property type="entry name" value="WH-like_DNA-bd_sf"/>
</dbReference>
<dbReference type="RefSeq" id="XP_064706630.1">
    <property type="nucleotide sequence ID" value="XM_064845776.1"/>
</dbReference>
<keyword evidence="1" id="KW-0489">Methyltransferase</keyword>
<dbReference type="AlphaFoldDB" id="A0AAV9NAK1"/>
<dbReference type="PANTHER" id="PTHR43712:SF19">
    <property type="entry name" value="DUAL O-METHYLTRANSFERASE_FAD-DEPENDENT MONOOXYGENASE ELCB"/>
    <property type="match status" value="1"/>
</dbReference>
<keyword evidence="2" id="KW-0808">Transferase</keyword>
<dbReference type="InterPro" id="IPR029063">
    <property type="entry name" value="SAM-dependent_MTases_sf"/>
</dbReference>
<evidence type="ECO:0000259" key="4">
    <source>
        <dbReference type="Pfam" id="PF00891"/>
    </source>
</evidence>
<gene>
    <name evidence="5" type="ORF">LTR84_002162</name>
</gene>
<sequence length="416" mass="45944">MQDTLEVEIQEIVDAAHRYQQCLDVEGTSGASNGVVQPANLRESRRALLETLNKWKLIAAGPTEQWEQTTINYCAESCLNWLLQFDIPRLVPLDATTTYSEVAEAAAVPEQELRRIMRFGMTQGLFSEATPGQIVHTPYSAAFATNEDYRQVVLLQTGFFSPMMKCLAEATKAHDAPSSMNTAAFNIAMQTENSFYAHVAKTPELTKRFGSGMRFLAGADDTSPKFLVEYFDWTALGNAHVVDVGGSTGHISAALAKAYPALTFTVQDLPPMIAKANVSQLSPDISGRIEFVPHNFFHPQPETSRDADVFLLRMILNNWTSLKCEEILTNVAAIMRPGAVMLLNNFMLHEPGTVGKRAEALERARDLFQMAAMNGMERDLDGWNELVGKIAGLRIREVIRQPGSSQALIVVDKEAS</sequence>
<dbReference type="Proteomes" id="UP001358417">
    <property type="component" value="Unassembled WGS sequence"/>
</dbReference>
<evidence type="ECO:0000256" key="3">
    <source>
        <dbReference type="ARBA" id="ARBA00022691"/>
    </source>
</evidence>
<dbReference type="InterPro" id="IPR001077">
    <property type="entry name" value="COMT_C"/>
</dbReference>
<evidence type="ECO:0000256" key="1">
    <source>
        <dbReference type="ARBA" id="ARBA00022603"/>
    </source>
</evidence>
<dbReference type="InterPro" id="IPR036390">
    <property type="entry name" value="WH_DNA-bd_sf"/>
</dbReference>
<evidence type="ECO:0000313" key="6">
    <source>
        <dbReference type="Proteomes" id="UP001358417"/>
    </source>
</evidence>
<dbReference type="InterPro" id="IPR016461">
    <property type="entry name" value="COMT-like"/>
</dbReference>
<comment type="caution">
    <text evidence="5">The sequence shown here is derived from an EMBL/GenBank/DDBJ whole genome shotgun (WGS) entry which is preliminary data.</text>
</comment>
<dbReference type="GO" id="GO:0032259">
    <property type="term" value="P:methylation"/>
    <property type="evidence" value="ECO:0007669"/>
    <property type="project" value="UniProtKB-KW"/>
</dbReference>
<dbReference type="Gene3D" id="1.10.10.10">
    <property type="entry name" value="Winged helix-like DNA-binding domain superfamily/Winged helix DNA-binding domain"/>
    <property type="match status" value="1"/>
</dbReference>
<dbReference type="PROSITE" id="PS51683">
    <property type="entry name" value="SAM_OMT_II"/>
    <property type="match status" value="1"/>
</dbReference>
<feature type="domain" description="O-methyltransferase C-terminal" evidence="4">
    <location>
        <begin position="200"/>
        <end position="389"/>
    </location>
</feature>
<dbReference type="Pfam" id="PF00891">
    <property type="entry name" value="Methyltransf_2"/>
    <property type="match status" value="1"/>
</dbReference>
<protein>
    <recommendedName>
        <fullName evidence="4">O-methyltransferase C-terminal domain-containing protein</fullName>
    </recommendedName>
</protein>
<accession>A0AAV9NAK1</accession>
<reference evidence="5 6" key="1">
    <citation type="submission" date="2023-08" db="EMBL/GenBank/DDBJ databases">
        <title>Black Yeasts Isolated from many extreme environments.</title>
        <authorList>
            <person name="Coleine C."/>
            <person name="Stajich J.E."/>
            <person name="Selbmann L."/>
        </authorList>
    </citation>
    <scope>NUCLEOTIDE SEQUENCE [LARGE SCALE GENOMIC DNA]</scope>
    <source>
        <strain evidence="5 6">CCFEE 5792</strain>
    </source>
</reference>
<name>A0AAV9NAK1_9EURO</name>
<dbReference type="SUPFAM" id="SSF46785">
    <property type="entry name" value="Winged helix' DNA-binding domain"/>
    <property type="match status" value="1"/>
</dbReference>
<evidence type="ECO:0000313" key="5">
    <source>
        <dbReference type="EMBL" id="KAK5053188.1"/>
    </source>
</evidence>
<keyword evidence="3" id="KW-0949">S-adenosyl-L-methionine</keyword>
<keyword evidence="6" id="KW-1185">Reference proteome</keyword>
<dbReference type="EMBL" id="JAVRRD010000012">
    <property type="protein sequence ID" value="KAK5053188.1"/>
    <property type="molecule type" value="Genomic_DNA"/>
</dbReference>